<dbReference type="InterPro" id="IPR004358">
    <property type="entry name" value="Sig_transdc_His_kin-like_C"/>
</dbReference>
<evidence type="ECO:0000256" key="4">
    <source>
        <dbReference type="SAM" id="Phobius"/>
    </source>
</evidence>
<dbReference type="PRINTS" id="PR00344">
    <property type="entry name" value="BCTRLSENSOR"/>
</dbReference>
<dbReference type="InterPro" id="IPR036097">
    <property type="entry name" value="HisK_dim/P_sf"/>
</dbReference>
<dbReference type="Gene3D" id="1.10.287.130">
    <property type="match status" value="1"/>
</dbReference>
<protein>
    <recommendedName>
        <fullName evidence="2">histidine kinase</fullName>
        <ecNumber evidence="2">2.7.13.3</ecNumber>
    </recommendedName>
</protein>
<organism evidence="6 7">
    <name type="scientific">Gemmatimonas groenlandica</name>
    <dbReference type="NCBI Taxonomy" id="2732249"/>
    <lineage>
        <taxon>Bacteria</taxon>
        <taxon>Pseudomonadati</taxon>
        <taxon>Gemmatimonadota</taxon>
        <taxon>Gemmatimonadia</taxon>
        <taxon>Gemmatimonadales</taxon>
        <taxon>Gemmatimonadaceae</taxon>
        <taxon>Gemmatimonas</taxon>
    </lineage>
</organism>
<dbReference type="PANTHER" id="PTHR43065">
    <property type="entry name" value="SENSOR HISTIDINE KINASE"/>
    <property type="match status" value="1"/>
</dbReference>
<dbReference type="PROSITE" id="PS50109">
    <property type="entry name" value="HIS_KIN"/>
    <property type="match status" value="1"/>
</dbReference>
<evidence type="ECO:0000256" key="2">
    <source>
        <dbReference type="ARBA" id="ARBA00012438"/>
    </source>
</evidence>
<keyword evidence="4" id="KW-1133">Transmembrane helix</keyword>
<dbReference type="GO" id="GO:0000155">
    <property type="term" value="F:phosphorelay sensor kinase activity"/>
    <property type="evidence" value="ECO:0007669"/>
    <property type="project" value="InterPro"/>
</dbReference>
<evidence type="ECO:0000256" key="1">
    <source>
        <dbReference type="ARBA" id="ARBA00000085"/>
    </source>
</evidence>
<evidence type="ECO:0000313" key="7">
    <source>
        <dbReference type="Proteomes" id="UP000500938"/>
    </source>
</evidence>
<dbReference type="InterPro" id="IPR003661">
    <property type="entry name" value="HisK_dim/P_dom"/>
</dbReference>
<dbReference type="SUPFAM" id="SSF47384">
    <property type="entry name" value="Homodimeric domain of signal transducing histidine kinase"/>
    <property type="match status" value="1"/>
</dbReference>
<dbReference type="AlphaFoldDB" id="A0A6M4ILG1"/>
<proteinExistence type="predicted"/>
<dbReference type="SMART" id="SM00387">
    <property type="entry name" value="HATPase_c"/>
    <property type="match status" value="1"/>
</dbReference>
<dbReference type="CDD" id="cd00082">
    <property type="entry name" value="HisKA"/>
    <property type="match status" value="1"/>
</dbReference>
<sequence>MNPGVNASLYDSAAQVRWILHLACAATFMVVMTLLANRLRRPIMQTLSVVWGLQTLVAVNLFCYFYWRDLFADYASVRFLGVLALHVSHFVMAPLLRHTRQLVSQGETAAAPSSRTLTRWAALGLLTTVLDQTAKHYFPAAETALTFVVSRLVSAFPYAYALWPTGVNALGTLSPSRESGFTWRALHVALFARVAALAIDLVVRVAPWSIETAAMLTAVVVAVNLIALVLFGTLLLFVALEHERAVSVRQSAELYAAKLRESHSRRLESLGGLAGGVAHDFNNILTVVVSAADAAREVASSPALLQAELDAISEAGRQGTALTRQLLDFARHKPMTVEQFDPAVVLERMRPICERVLTAARSLELQVSAVPALTMDVSQFEQVVLNLVVNARDAIDSTGSVIIALSAETVSRASASATNLAAGSYVRLAVRDSGCGIPADVLPRIFDPFVTTKEARGGTGLGLATVQRVARENGGDVFVESTLGVGTTIEVWLSATPPSGA</sequence>
<keyword evidence="3" id="KW-0597">Phosphoprotein</keyword>
<keyword evidence="7" id="KW-1185">Reference proteome</keyword>
<dbReference type="SUPFAM" id="SSF55874">
    <property type="entry name" value="ATPase domain of HSP90 chaperone/DNA topoisomerase II/histidine kinase"/>
    <property type="match status" value="1"/>
</dbReference>
<dbReference type="RefSeq" id="WP_171225274.1">
    <property type="nucleotide sequence ID" value="NZ_CP053085.1"/>
</dbReference>
<dbReference type="EC" id="2.7.13.3" evidence="2"/>
<keyword evidence="4" id="KW-0472">Membrane</keyword>
<dbReference type="Gene3D" id="3.30.565.10">
    <property type="entry name" value="Histidine kinase-like ATPase, C-terminal domain"/>
    <property type="match status" value="1"/>
</dbReference>
<evidence type="ECO:0000256" key="3">
    <source>
        <dbReference type="ARBA" id="ARBA00022553"/>
    </source>
</evidence>
<comment type="catalytic activity">
    <reaction evidence="1">
        <text>ATP + protein L-histidine = ADP + protein N-phospho-L-histidine.</text>
        <dbReference type="EC" id="2.7.13.3"/>
    </reaction>
</comment>
<feature type="transmembrane region" description="Helical" evidence="4">
    <location>
        <begin position="48"/>
        <end position="67"/>
    </location>
</feature>
<name>A0A6M4ILG1_9BACT</name>
<feature type="transmembrane region" description="Helical" evidence="4">
    <location>
        <begin position="183"/>
        <end position="203"/>
    </location>
</feature>
<keyword evidence="4" id="KW-0812">Transmembrane</keyword>
<dbReference type="PANTHER" id="PTHR43065:SF42">
    <property type="entry name" value="TWO-COMPONENT SENSOR PPRA"/>
    <property type="match status" value="1"/>
</dbReference>
<feature type="transmembrane region" description="Helical" evidence="4">
    <location>
        <begin position="18"/>
        <end position="36"/>
    </location>
</feature>
<dbReference type="Pfam" id="PF02518">
    <property type="entry name" value="HATPase_c"/>
    <property type="match status" value="1"/>
</dbReference>
<gene>
    <name evidence="6" type="ORF">HKW67_10140</name>
</gene>
<dbReference type="SMART" id="SM00388">
    <property type="entry name" value="HisKA"/>
    <property type="match status" value="1"/>
</dbReference>
<dbReference type="Pfam" id="PF00512">
    <property type="entry name" value="HisKA"/>
    <property type="match status" value="1"/>
</dbReference>
<dbReference type="KEGG" id="ggr:HKW67_10140"/>
<dbReference type="EMBL" id="CP053085">
    <property type="protein sequence ID" value="QJR35844.1"/>
    <property type="molecule type" value="Genomic_DNA"/>
</dbReference>
<evidence type="ECO:0000259" key="5">
    <source>
        <dbReference type="PROSITE" id="PS50109"/>
    </source>
</evidence>
<dbReference type="InterPro" id="IPR036890">
    <property type="entry name" value="HATPase_C_sf"/>
</dbReference>
<accession>A0A6M4ILG1</accession>
<evidence type="ECO:0000313" key="6">
    <source>
        <dbReference type="EMBL" id="QJR35844.1"/>
    </source>
</evidence>
<reference evidence="6 7" key="1">
    <citation type="submission" date="2020-05" db="EMBL/GenBank/DDBJ databases">
        <title>Complete genome sequence of Gemmatimonas greenlandica TET16.</title>
        <authorList>
            <person name="Zeng Y."/>
        </authorList>
    </citation>
    <scope>NUCLEOTIDE SEQUENCE [LARGE SCALE GENOMIC DNA]</scope>
    <source>
        <strain evidence="6 7">TET16</strain>
    </source>
</reference>
<dbReference type="Proteomes" id="UP000500938">
    <property type="component" value="Chromosome"/>
</dbReference>
<dbReference type="InterPro" id="IPR003594">
    <property type="entry name" value="HATPase_dom"/>
</dbReference>
<feature type="domain" description="Histidine kinase" evidence="5">
    <location>
        <begin position="276"/>
        <end position="497"/>
    </location>
</feature>
<feature type="transmembrane region" description="Helical" evidence="4">
    <location>
        <begin position="215"/>
        <end position="240"/>
    </location>
</feature>
<feature type="transmembrane region" description="Helical" evidence="4">
    <location>
        <begin position="79"/>
        <end position="96"/>
    </location>
</feature>
<dbReference type="InterPro" id="IPR005467">
    <property type="entry name" value="His_kinase_dom"/>
</dbReference>